<dbReference type="Proteomes" id="UP001497680">
    <property type="component" value="Unassembled WGS sequence"/>
</dbReference>
<evidence type="ECO:0000313" key="1">
    <source>
        <dbReference type="EMBL" id="KAI6087881.1"/>
    </source>
</evidence>
<dbReference type="EMBL" id="MU394305">
    <property type="protein sequence ID" value="KAI6087881.1"/>
    <property type="molecule type" value="Genomic_DNA"/>
</dbReference>
<gene>
    <name evidence="1" type="ORF">F4821DRAFT_277547</name>
</gene>
<keyword evidence="2" id="KW-1185">Reference proteome</keyword>
<accession>A0ACC0D5F5</accession>
<protein>
    <submittedName>
        <fullName evidence="1">Uncharacterized protein</fullName>
    </submittedName>
</protein>
<proteinExistence type="predicted"/>
<comment type="caution">
    <text evidence="1">The sequence shown here is derived from an EMBL/GenBank/DDBJ whole genome shotgun (WGS) entry which is preliminary data.</text>
</comment>
<organism evidence="1 2">
    <name type="scientific">Hypoxylon rubiginosum</name>
    <dbReference type="NCBI Taxonomy" id="110542"/>
    <lineage>
        <taxon>Eukaryota</taxon>
        <taxon>Fungi</taxon>
        <taxon>Dikarya</taxon>
        <taxon>Ascomycota</taxon>
        <taxon>Pezizomycotina</taxon>
        <taxon>Sordariomycetes</taxon>
        <taxon>Xylariomycetidae</taxon>
        <taxon>Xylariales</taxon>
        <taxon>Hypoxylaceae</taxon>
        <taxon>Hypoxylon</taxon>
    </lineage>
</organism>
<reference evidence="1 2" key="1">
    <citation type="journal article" date="2022" name="New Phytol.">
        <title>Ecological generalism drives hyperdiversity of secondary metabolite gene clusters in xylarialean endophytes.</title>
        <authorList>
            <person name="Franco M.E.E."/>
            <person name="Wisecaver J.H."/>
            <person name="Arnold A.E."/>
            <person name="Ju Y.M."/>
            <person name="Slot J.C."/>
            <person name="Ahrendt S."/>
            <person name="Moore L.P."/>
            <person name="Eastman K.E."/>
            <person name="Scott K."/>
            <person name="Konkel Z."/>
            <person name="Mondo S.J."/>
            <person name="Kuo A."/>
            <person name="Hayes R.D."/>
            <person name="Haridas S."/>
            <person name="Andreopoulos B."/>
            <person name="Riley R."/>
            <person name="LaButti K."/>
            <person name="Pangilinan J."/>
            <person name="Lipzen A."/>
            <person name="Amirebrahimi M."/>
            <person name="Yan J."/>
            <person name="Adam C."/>
            <person name="Keymanesh K."/>
            <person name="Ng V."/>
            <person name="Louie K."/>
            <person name="Northen T."/>
            <person name="Drula E."/>
            <person name="Henrissat B."/>
            <person name="Hsieh H.M."/>
            <person name="Youens-Clark K."/>
            <person name="Lutzoni F."/>
            <person name="Miadlikowska J."/>
            <person name="Eastwood D.C."/>
            <person name="Hamelin R.C."/>
            <person name="Grigoriev I.V."/>
            <person name="U'Ren J.M."/>
        </authorList>
    </citation>
    <scope>NUCLEOTIDE SEQUENCE [LARGE SCALE GENOMIC DNA]</scope>
    <source>
        <strain evidence="1 2">ER1909</strain>
    </source>
</reference>
<name>A0ACC0D5F5_9PEZI</name>
<sequence>MVKHGQPRRPPEMPNSYLRYDNTGYNRYMPQGVPTGQAMRVPELYRDPHMLAQSRSQPVRPPPPTPSRATRHSSRNSGKEKNRVHGGTTYRLNNPRQSSYRQSSYRQSSHNEGQSKLKEKQRNSKYRASSTKERERSSKEKVGSSRGRVNSSREKGSNSKRNSSHSKRNRTDGHSQRDRKPEEPKPWCHDQHHGGYASWAPSVPKKTPPTPAHDVRNGRRGSSQRKSREFWPYPSLMKKYPPLRRKQGQVFKTKRRRSADRSTRTPSPSAAHVPRVPTPKYLAYLRAHRKAASNPTPDYSADTSRVTLTRPLVPPKPPKRVGSTKRRNSRIPEERRKSSFLRSLTFGLLQTRAPTVDSDTSFMCMDAKKLTQMRGPWGRQ</sequence>
<evidence type="ECO:0000313" key="2">
    <source>
        <dbReference type="Proteomes" id="UP001497680"/>
    </source>
</evidence>